<reference evidence="2 3" key="1">
    <citation type="submission" date="2019-10" db="EMBL/GenBank/DDBJ databases">
        <authorList>
            <person name="Karimi E."/>
        </authorList>
    </citation>
    <scope>NUCLEOTIDE SEQUENCE [LARGE SCALE GENOMIC DNA]</scope>
    <source>
        <strain evidence="2">Bacillus sp. 71</strain>
    </source>
</reference>
<gene>
    <name evidence="2" type="ORF">BACI71_70458</name>
</gene>
<proteinExistence type="predicted"/>
<organism evidence="2 3">
    <name type="scientific">Bacillus mycoides</name>
    <dbReference type="NCBI Taxonomy" id="1405"/>
    <lineage>
        <taxon>Bacteria</taxon>
        <taxon>Bacillati</taxon>
        <taxon>Bacillota</taxon>
        <taxon>Bacilli</taxon>
        <taxon>Bacillales</taxon>
        <taxon>Bacillaceae</taxon>
        <taxon>Bacillus</taxon>
        <taxon>Bacillus cereus group</taxon>
    </lineage>
</organism>
<evidence type="ECO:0000256" key="1">
    <source>
        <dbReference type="SAM" id="Phobius"/>
    </source>
</evidence>
<dbReference type="AlphaFoldDB" id="A0A654BHF1"/>
<name>A0A654BHF1_BACMY</name>
<keyword evidence="1" id="KW-0472">Membrane</keyword>
<dbReference type="RefSeq" id="WP_002142230.1">
    <property type="nucleotide sequence ID" value="NZ_LR733376.1"/>
</dbReference>
<evidence type="ECO:0000313" key="2">
    <source>
        <dbReference type="EMBL" id="VXC79738.1"/>
    </source>
</evidence>
<protein>
    <submittedName>
        <fullName evidence="2">Uncharacterized protein</fullName>
    </submittedName>
</protein>
<sequence>MALFFLFAKEVRTQLLDIEEKAHANVKAMDINEEMRIKKRQCHYTSPLSRYHLLLLLLPIIVILSYLDSVTPFP</sequence>
<keyword evidence="1" id="KW-1133">Transmembrane helix</keyword>
<dbReference type="Proteomes" id="UP000437562">
    <property type="component" value="Unassembled WGS sequence"/>
</dbReference>
<evidence type="ECO:0000313" key="3">
    <source>
        <dbReference type="Proteomes" id="UP000437562"/>
    </source>
</evidence>
<feature type="transmembrane region" description="Helical" evidence="1">
    <location>
        <begin position="48"/>
        <end position="67"/>
    </location>
</feature>
<dbReference type="EMBL" id="CABWMC010000032">
    <property type="protein sequence ID" value="VXC79738.1"/>
    <property type="molecule type" value="Genomic_DNA"/>
</dbReference>
<accession>A0A654BHF1</accession>
<keyword evidence="1" id="KW-0812">Transmembrane</keyword>